<sequence length="241" mass="27412">MASLSEKELRTSVKEILKNADLSSLSVKKVRKQLEEKHKVDLTERKKEVDAIVMELVTNGVESEEDETKKNGATDDVSDPSEDEEPEYEPPKKKVKPVKKVAVKPEPKKSKEVVSRAEVDNSDEDDDDNDDLNDEEVAQKLQDEENSRKSRSRAAKRPPKPQKVRVKKKEKSTESKGKYGKPCLLSAELADVMGTDKDPKNKQFMLCDDQLYKVFGKKRVRTFGMMKDLKCHIKDEFAVTS</sequence>
<dbReference type="Pfam" id="PF08766">
    <property type="entry name" value="DEK_C"/>
    <property type="match status" value="1"/>
</dbReference>
<name>A0ABQ9FHJ5_TEGGR</name>
<dbReference type="CDD" id="cd10567">
    <property type="entry name" value="SWIB-MDM2_like"/>
    <property type="match status" value="1"/>
</dbReference>
<dbReference type="PROSITE" id="PS51998">
    <property type="entry name" value="DEK_C"/>
    <property type="match status" value="1"/>
</dbReference>
<evidence type="ECO:0000256" key="1">
    <source>
        <dbReference type="SAM" id="MobiDB-lite"/>
    </source>
</evidence>
<evidence type="ECO:0000313" key="4">
    <source>
        <dbReference type="Proteomes" id="UP001217089"/>
    </source>
</evidence>
<dbReference type="EMBL" id="JARBDR010000246">
    <property type="protein sequence ID" value="KAJ8316788.1"/>
    <property type="molecule type" value="Genomic_DNA"/>
</dbReference>
<protein>
    <recommendedName>
        <fullName evidence="2">DEK-C domain-containing protein</fullName>
    </recommendedName>
</protein>
<feature type="compositionally biased region" description="Basic and acidic residues" evidence="1">
    <location>
        <begin position="103"/>
        <end position="119"/>
    </location>
</feature>
<dbReference type="InterPro" id="IPR019835">
    <property type="entry name" value="SWIB_domain"/>
</dbReference>
<reference evidence="3 4" key="1">
    <citation type="submission" date="2022-12" db="EMBL/GenBank/DDBJ databases">
        <title>Chromosome-level genome of Tegillarca granosa.</title>
        <authorList>
            <person name="Kim J."/>
        </authorList>
    </citation>
    <scope>NUCLEOTIDE SEQUENCE [LARGE SCALE GENOMIC DNA]</scope>
    <source>
        <strain evidence="3">Teg-2019</strain>
        <tissue evidence="3">Adductor muscle</tissue>
    </source>
</reference>
<gene>
    <name evidence="3" type="ORF">KUTeg_004692</name>
</gene>
<feature type="domain" description="DEK-C" evidence="2">
    <location>
        <begin position="3"/>
        <end position="58"/>
    </location>
</feature>
<accession>A0ABQ9FHJ5</accession>
<dbReference type="SUPFAM" id="SSF47592">
    <property type="entry name" value="SWIB/MDM2 domain"/>
    <property type="match status" value="1"/>
</dbReference>
<dbReference type="InterPro" id="IPR003121">
    <property type="entry name" value="SWIB_MDM2_domain"/>
</dbReference>
<dbReference type="Proteomes" id="UP001217089">
    <property type="component" value="Unassembled WGS sequence"/>
</dbReference>
<comment type="caution">
    <text evidence="3">The sequence shown here is derived from an EMBL/GenBank/DDBJ whole genome shotgun (WGS) entry which is preliminary data.</text>
</comment>
<feature type="compositionally biased region" description="Acidic residues" evidence="1">
    <location>
        <begin position="76"/>
        <end position="88"/>
    </location>
</feature>
<dbReference type="InterPro" id="IPR014876">
    <property type="entry name" value="DEK_C"/>
</dbReference>
<feature type="compositionally biased region" description="Basic and acidic residues" evidence="1">
    <location>
        <begin position="137"/>
        <end position="148"/>
    </location>
</feature>
<dbReference type="InterPro" id="IPR036885">
    <property type="entry name" value="SWIB_MDM2_dom_sf"/>
</dbReference>
<proteinExistence type="predicted"/>
<dbReference type="Gene3D" id="1.10.10.60">
    <property type="entry name" value="Homeodomain-like"/>
    <property type="match status" value="1"/>
</dbReference>
<feature type="region of interest" description="Disordered" evidence="1">
    <location>
        <begin position="56"/>
        <end position="179"/>
    </location>
</feature>
<dbReference type="SMART" id="SM00151">
    <property type="entry name" value="SWIB"/>
    <property type="match status" value="1"/>
</dbReference>
<dbReference type="PANTHER" id="PTHR13844">
    <property type="entry name" value="SWI/SNF-RELATED MATRIX-ASSOCIATED ACTIN-DEPENDENT REGULATOR OF CHROMATIN SUBFAMILY D"/>
    <property type="match status" value="1"/>
</dbReference>
<dbReference type="Pfam" id="PF02201">
    <property type="entry name" value="SWIB"/>
    <property type="match status" value="1"/>
</dbReference>
<evidence type="ECO:0000259" key="2">
    <source>
        <dbReference type="PROSITE" id="PS51998"/>
    </source>
</evidence>
<feature type="compositionally biased region" description="Acidic residues" evidence="1">
    <location>
        <begin position="120"/>
        <end position="136"/>
    </location>
</feature>
<organism evidence="3 4">
    <name type="scientific">Tegillarca granosa</name>
    <name type="common">Malaysian cockle</name>
    <name type="synonym">Anadara granosa</name>
    <dbReference type="NCBI Taxonomy" id="220873"/>
    <lineage>
        <taxon>Eukaryota</taxon>
        <taxon>Metazoa</taxon>
        <taxon>Spiralia</taxon>
        <taxon>Lophotrochozoa</taxon>
        <taxon>Mollusca</taxon>
        <taxon>Bivalvia</taxon>
        <taxon>Autobranchia</taxon>
        <taxon>Pteriomorphia</taxon>
        <taxon>Arcoida</taxon>
        <taxon>Arcoidea</taxon>
        <taxon>Arcidae</taxon>
        <taxon>Tegillarca</taxon>
    </lineage>
</organism>
<feature type="compositionally biased region" description="Basic residues" evidence="1">
    <location>
        <begin position="149"/>
        <end position="170"/>
    </location>
</feature>
<feature type="compositionally biased region" description="Basic residues" evidence="1">
    <location>
        <begin position="93"/>
        <end position="102"/>
    </location>
</feature>
<keyword evidence="4" id="KW-1185">Reference proteome</keyword>
<dbReference type="SUPFAM" id="SSF109715">
    <property type="entry name" value="DEK C-terminal domain"/>
    <property type="match status" value="1"/>
</dbReference>
<dbReference type="Gene3D" id="1.10.245.10">
    <property type="entry name" value="SWIB/MDM2 domain"/>
    <property type="match status" value="1"/>
</dbReference>
<evidence type="ECO:0000313" key="3">
    <source>
        <dbReference type="EMBL" id="KAJ8316788.1"/>
    </source>
</evidence>